<dbReference type="Proteomes" id="UP001630127">
    <property type="component" value="Unassembled WGS sequence"/>
</dbReference>
<evidence type="ECO:0000256" key="1">
    <source>
        <dbReference type="SAM" id="MobiDB-lite"/>
    </source>
</evidence>
<proteinExistence type="predicted"/>
<evidence type="ECO:0000313" key="2">
    <source>
        <dbReference type="EMBL" id="KAL3499208.1"/>
    </source>
</evidence>
<feature type="compositionally biased region" description="Basic residues" evidence="1">
    <location>
        <begin position="187"/>
        <end position="196"/>
    </location>
</feature>
<dbReference type="AlphaFoldDB" id="A0ABD2XW89"/>
<feature type="compositionally biased region" description="Gly residues" evidence="1">
    <location>
        <begin position="166"/>
        <end position="180"/>
    </location>
</feature>
<dbReference type="EMBL" id="JBJUIK010000016">
    <property type="protein sequence ID" value="KAL3499208.1"/>
    <property type="molecule type" value="Genomic_DNA"/>
</dbReference>
<organism evidence="2 3">
    <name type="scientific">Cinchona calisaya</name>
    <dbReference type="NCBI Taxonomy" id="153742"/>
    <lineage>
        <taxon>Eukaryota</taxon>
        <taxon>Viridiplantae</taxon>
        <taxon>Streptophyta</taxon>
        <taxon>Embryophyta</taxon>
        <taxon>Tracheophyta</taxon>
        <taxon>Spermatophyta</taxon>
        <taxon>Magnoliopsida</taxon>
        <taxon>eudicotyledons</taxon>
        <taxon>Gunneridae</taxon>
        <taxon>Pentapetalae</taxon>
        <taxon>asterids</taxon>
        <taxon>lamiids</taxon>
        <taxon>Gentianales</taxon>
        <taxon>Rubiaceae</taxon>
        <taxon>Cinchonoideae</taxon>
        <taxon>Cinchoneae</taxon>
        <taxon>Cinchona</taxon>
    </lineage>
</organism>
<dbReference type="PANTHER" id="PTHR47721">
    <property type="entry name" value="OS01G0235100 PROTEIN"/>
    <property type="match status" value="1"/>
</dbReference>
<protein>
    <submittedName>
        <fullName evidence="2">Uncharacterized protein</fullName>
    </submittedName>
</protein>
<comment type="caution">
    <text evidence="2">The sequence shown here is derived from an EMBL/GenBank/DDBJ whole genome shotgun (WGS) entry which is preliminary data.</text>
</comment>
<keyword evidence="3" id="KW-1185">Reference proteome</keyword>
<reference evidence="2 3" key="1">
    <citation type="submission" date="2024-11" db="EMBL/GenBank/DDBJ databases">
        <title>A near-complete genome assembly of Cinchona calisaya.</title>
        <authorList>
            <person name="Lian D.C."/>
            <person name="Zhao X.W."/>
            <person name="Wei L."/>
        </authorList>
    </citation>
    <scope>NUCLEOTIDE SEQUENCE [LARGE SCALE GENOMIC DNA]</scope>
    <source>
        <tissue evidence="2">Nenye</tissue>
    </source>
</reference>
<accession>A0ABD2XW89</accession>
<feature type="region of interest" description="Disordered" evidence="1">
    <location>
        <begin position="159"/>
        <end position="196"/>
    </location>
</feature>
<sequence>MTTTTTATRVSAFLYVPTKPCYIFVNNNQVVIFTAKLRTVPLISSHAAKSASAKLSPLLRFASTSSTPAVEDEEEEDQEKRDEPTFSDNDQVLEQEPQTPSSVRGCQACGKEEIERGCNGEGRIQGGIATVPGFGWWPIKAYRPCPSYVATGGRYRRTGQSMDEIGFGGGGREASAGSGGNSQSSNKKQRPKKSKS</sequence>
<dbReference type="PANTHER" id="PTHR47721:SF2">
    <property type="entry name" value="OS01G0235100 PROTEIN"/>
    <property type="match status" value="1"/>
</dbReference>
<evidence type="ECO:0000313" key="3">
    <source>
        <dbReference type="Proteomes" id="UP001630127"/>
    </source>
</evidence>
<name>A0ABD2XW89_9GENT</name>
<feature type="compositionally biased region" description="Polar residues" evidence="1">
    <location>
        <begin position="86"/>
        <end position="104"/>
    </location>
</feature>
<gene>
    <name evidence="2" type="ORF">ACH5RR_038301</name>
</gene>
<feature type="region of interest" description="Disordered" evidence="1">
    <location>
        <begin position="64"/>
        <end position="107"/>
    </location>
</feature>